<organism evidence="4 5">
    <name type="scientific">Nicotiana sylvestris</name>
    <name type="common">Wood tobacco</name>
    <name type="synonym">South American tobacco</name>
    <dbReference type="NCBI Taxonomy" id="4096"/>
    <lineage>
        <taxon>Eukaryota</taxon>
        <taxon>Viridiplantae</taxon>
        <taxon>Streptophyta</taxon>
        <taxon>Embryophyta</taxon>
        <taxon>Tracheophyta</taxon>
        <taxon>Spermatophyta</taxon>
        <taxon>Magnoliopsida</taxon>
        <taxon>eudicotyledons</taxon>
        <taxon>Gunneridae</taxon>
        <taxon>Pentapetalae</taxon>
        <taxon>asterids</taxon>
        <taxon>lamiids</taxon>
        <taxon>Solanales</taxon>
        <taxon>Solanaceae</taxon>
        <taxon>Nicotianoideae</taxon>
        <taxon>Nicotianeae</taxon>
        <taxon>Nicotiana</taxon>
    </lineage>
</organism>
<dbReference type="SUPFAM" id="SSF54518">
    <property type="entry name" value="Tubby C-terminal domain-like"/>
    <property type="match status" value="1"/>
</dbReference>
<dbReference type="RefSeq" id="XP_070028447.1">
    <property type="nucleotide sequence ID" value="XM_070172346.1"/>
</dbReference>
<reference evidence="4" key="1">
    <citation type="journal article" date="2013" name="Genome Biol.">
        <title>Reference genomes and transcriptomes of Nicotiana sylvestris and Nicotiana tomentosiformis.</title>
        <authorList>
            <person name="Sierro N."/>
            <person name="Battey J.N."/>
            <person name="Ouadi S."/>
            <person name="Bovet L."/>
            <person name="Goepfert S."/>
            <person name="Bakaher N."/>
            <person name="Peitsch M.C."/>
            <person name="Ivanov N.V."/>
        </authorList>
    </citation>
    <scope>NUCLEOTIDE SEQUENCE [LARGE SCALE GENOMIC DNA]</scope>
</reference>
<protein>
    <submittedName>
        <fullName evidence="5">Tubby-like F-box protein 5</fullName>
    </submittedName>
</protein>
<evidence type="ECO:0000313" key="5">
    <source>
        <dbReference type="RefSeq" id="XP_009785474.1"/>
    </source>
</evidence>
<dbReference type="RefSeq" id="XP_009785474.1">
    <property type="nucleotide sequence ID" value="XM_009787172.1"/>
</dbReference>
<accession>A0A1U7XEU5</accession>
<dbReference type="InterPro" id="IPR001810">
    <property type="entry name" value="F-box_dom"/>
</dbReference>
<evidence type="ECO:0000313" key="4">
    <source>
        <dbReference type="Proteomes" id="UP000189701"/>
    </source>
</evidence>
<dbReference type="PANTHER" id="PTHR16517">
    <property type="entry name" value="TUBBY-RELATED"/>
    <property type="match status" value="1"/>
</dbReference>
<dbReference type="SUPFAM" id="SSF81383">
    <property type="entry name" value="F-box domain"/>
    <property type="match status" value="1"/>
</dbReference>
<dbReference type="KEGG" id="nsy:104233737"/>
<keyword evidence="4" id="KW-1185">Reference proteome</keyword>
<sequence>MMFLLFVQHYFFNVSFDSMIITQHTSSRGNEMALKSIIHEIKGVGDNVDGKSKKQAEKKCVLSRGRSYVALERLTSSPCIVVQESLWASLPHELLLDIIQRIEASEITWPARRDVVTCASVCRSWREITKEVVRTPEQCGLLTFPASLKQPGARDCPIQSTSTFQLYLGLSPALLGDASKLLLTAKKVRRATCTDFLISMSKDDFSRASDCYVGKLRSNFLGTKFVIYDAQPPCNLLIQSSGMLYKKFPSKRVEPKQLYGNHNVGTVPYEVNVLRTRGPRRMRCTMHAIPFTAIQEGGSAPTPATFGEHAHCNSSLVSAVLNREIEDSICSCFDEPVKTIKKHADPLILRNKAPRWHEQLQCGCLNFKGRVTVASVKKFQLVASSGTSQGVPITEQEKVILQFGKIGKDIFTMDYHYPLSAFQAFAVCLSSFDTKPACE</sequence>
<dbReference type="Gene3D" id="3.20.90.10">
    <property type="entry name" value="Tubby Protein, Chain A"/>
    <property type="match status" value="1"/>
</dbReference>
<dbReference type="PANTHER" id="PTHR16517:SF104">
    <property type="entry name" value="TUBBY-LIKE F-BOX PROTEIN 6"/>
    <property type="match status" value="1"/>
</dbReference>
<reference evidence="5" key="2">
    <citation type="submission" date="2025-08" db="UniProtKB">
        <authorList>
            <consortium name="RefSeq"/>
        </authorList>
    </citation>
    <scope>IDENTIFICATION</scope>
    <source>
        <tissue evidence="5">Leaf</tissue>
    </source>
</reference>
<proteinExistence type="inferred from homology"/>
<feature type="domain" description="F-box" evidence="3">
    <location>
        <begin position="87"/>
        <end position="130"/>
    </location>
</feature>
<evidence type="ECO:0000259" key="2">
    <source>
        <dbReference type="Pfam" id="PF01167"/>
    </source>
</evidence>
<dbReference type="Pfam" id="PF01167">
    <property type="entry name" value="Tub"/>
    <property type="match status" value="1"/>
</dbReference>
<gene>
    <name evidence="5" type="primary">LOC104233737</name>
</gene>
<name>A0A1U7XEU5_NICSY</name>
<dbReference type="Gene3D" id="1.20.1280.50">
    <property type="match status" value="1"/>
</dbReference>
<dbReference type="RefSeq" id="XP_070028446.1">
    <property type="nucleotide sequence ID" value="XM_070172345.1"/>
</dbReference>
<dbReference type="Pfam" id="PF12937">
    <property type="entry name" value="F-box-like"/>
    <property type="match status" value="1"/>
</dbReference>
<comment type="similarity">
    <text evidence="1">Belongs to the TUB family.</text>
</comment>
<dbReference type="eggNOG" id="KOG2502">
    <property type="taxonomic scope" value="Eukaryota"/>
</dbReference>
<evidence type="ECO:0000256" key="1">
    <source>
        <dbReference type="ARBA" id="ARBA00007129"/>
    </source>
</evidence>
<dbReference type="PRINTS" id="PR01573">
    <property type="entry name" value="SUPERTUBBY"/>
</dbReference>
<dbReference type="CDD" id="cd22153">
    <property type="entry name" value="F-box_AtTLP-like"/>
    <property type="match status" value="1"/>
</dbReference>
<dbReference type="STRING" id="4096.A0A1U7XEU5"/>
<evidence type="ECO:0000259" key="3">
    <source>
        <dbReference type="Pfam" id="PF12937"/>
    </source>
</evidence>
<dbReference type="InterPro" id="IPR000007">
    <property type="entry name" value="Tubby_C"/>
</dbReference>
<dbReference type="InterPro" id="IPR036047">
    <property type="entry name" value="F-box-like_dom_sf"/>
</dbReference>
<dbReference type="InterPro" id="IPR025659">
    <property type="entry name" value="Tubby-like_C"/>
</dbReference>
<feature type="domain" description="Tubby C-terminal" evidence="2">
    <location>
        <begin position="159"/>
        <end position="434"/>
    </location>
</feature>
<dbReference type="Proteomes" id="UP000189701">
    <property type="component" value="Unplaced"/>
</dbReference>
<dbReference type="AlphaFoldDB" id="A0A1U7XEU5"/>
<dbReference type="GeneID" id="104233737"/>